<dbReference type="InterPro" id="IPR015943">
    <property type="entry name" value="WD40/YVTN_repeat-like_dom_sf"/>
</dbReference>
<dbReference type="SUPFAM" id="SSF50969">
    <property type="entry name" value="YVTN repeat-like/Quinoprotein amine dehydrogenase"/>
    <property type="match status" value="1"/>
</dbReference>
<dbReference type="InterPro" id="IPR050630">
    <property type="entry name" value="WD_repeat_EMAP"/>
</dbReference>
<dbReference type="PANTHER" id="PTHR13720:SF13">
    <property type="entry name" value="CILIA- AND FLAGELLA-ASSOCIATED PROTEIN 251"/>
    <property type="match status" value="1"/>
</dbReference>
<name>A0A9N9WQT8_9DIPT</name>
<keyword evidence="9" id="KW-1185">Reference proteome</keyword>
<keyword evidence="3" id="KW-0677">Repeat</keyword>
<proteinExistence type="predicted"/>
<evidence type="ECO:0000256" key="2">
    <source>
        <dbReference type="ARBA" id="ARBA00022574"/>
    </source>
</evidence>
<dbReference type="AlphaFoldDB" id="A0A9N9WQT8"/>
<accession>A0A9N9WQT8</accession>
<dbReference type="PANTHER" id="PTHR13720">
    <property type="entry name" value="WD-40 REPEAT PROTEIN"/>
    <property type="match status" value="1"/>
</dbReference>
<dbReference type="InterPro" id="IPR001680">
    <property type="entry name" value="WD40_rpt"/>
</dbReference>
<evidence type="ECO:0000313" key="8">
    <source>
        <dbReference type="EMBL" id="CAG9800597.1"/>
    </source>
</evidence>
<dbReference type="GO" id="GO:0031514">
    <property type="term" value="C:motile cilium"/>
    <property type="evidence" value="ECO:0007669"/>
    <property type="project" value="TreeGrafter"/>
</dbReference>
<dbReference type="EMBL" id="OU895877">
    <property type="protein sequence ID" value="CAG9800597.1"/>
    <property type="molecule type" value="Genomic_DNA"/>
</dbReference>
<gene>
    <name evidence="8" type="ORF">CHIRRI_LOCUS3537</name>
</gene>
<evidence type="ECO:0000313" key="9">
    <source>
        <dbReference type="Proteomes" id="UP001153620"/>
    </source>
</evidence>
<reference evidence="8" key="1">
    <citation type="submission" date="2022-01" db="EMBL/GenBank/DDBJ databases">
        <authorList>
            <person name="King R."/>
        </authorList>
    </citation>
    <scope>NUCLEOTIDE SEQUENCE</scope>
</reference>
<dbReference type="PROSITE" id="PS50082">
    <property type="entry name" value="WD_REPEATS_2"/>
    <property type="match status" value="1"/>
</dbReference>
<dbReference type="InterPro" id="IPR036322">
    <property type="entry name" value="WD40_repeat_dom_sf"/>
</dbReference>
<sequence>MKKKVSIKCDDDDEKSNGSDTECKKCDEFAKMEQNRPLELEWIFGFSPNVPIQNLTVNDSDMGKSFVSVSAQVFQIYHCDSNKTMCFVGHENKIIAIDTDSTGRFIVSADEGGVVNVWDIKIASEFSHPIRTIYDPYHQQQQHHERKLCKVSLSPDGKNIITASDGNRSMIKLWQWSYGATSDTDKANDSFELPEKYEQVENVRFNGCIKNGMSNIFVITCRNGIIFGQWDPKQMKLLRHLPARSISITFTFVDTIFIENTNRAISITKCGSAIVWSNSIVMEIESFDMHRKCGIESYKREFIKSIKLCETPLTVIKSVDDCVVIADANGKIRFYDKELKIIFWCPSHDFIDTVITISFDKSSLKRSADDDTQNQHKVRDFLIQTQNEIYAVNFTKMKFTKVFFKSDDYITAMDVFPLNKKLICCANYSGRIVLYDYDKKVQIIENQLKLRKRKSSMSDMDVIEIPHISTLAYSRNGHHLMCGLENGTVLCLDPDVLHEMRSFNVMQSEIAQIKFSPDSFFVAIYDVKGNMIVMYHDKATEEEWLIVGGKIHYHTQPICDILYIPQSTTKKAATTTSSSSSSCFHQHSIQTVPRLISLAQDRQIVEYDLLESMKENSRNLVITFTKRIYQTAIPTSMTLIYNSRKHEDQILIADTQMKFRIFDKNTFEILATFMGPIYDSYVKQFDANTSYGLTDYSKFFIFTTNKNLCLYAMPMDGNPYRSLGVIGHADGIRAIKADSTRHILFTIGHKCQSLFMWHINFQTLFDHVDEGGSGLKPYCDLLPGGKYGNFFQDMQDLYYYILMLTNGDSLDDRIVKDGLDINEIGDYFRGLGYYPSDYEIECINHELHLNGKRKIGFEELMKLFINHAPIMTNRFINQNLMEVEKALREFCNCSYDIPSEDVLITKANLIQILTETAEKVDLKDAHLYVEKLFQGLDKMTDEISLWDFLKNSFINSQ</sequence>
<organism evidence="8 9">
    <name type="scientific">Chironomus riparius</name>
    <dbReference type="NCBI Taxonomy" id="315576"/>
    <lineage>
        <taxon>Eukaryota</taxon>
        <taxon>Metazoa</taxon>
        <taxon>Ecdysozoa</taxon>
        <taxon>Arthropoda</taxon>
        <taxon>Hexapoda</taxon>
        <taxon>Insecta</taxon>
        <taxon>Pterygota</taxon>
        <taxon>Neoptera</taxon>
        <taxon>Endopterygota</taxon>
        <taxon>Diptera</taxon>
        <taxon>Nematocera</taxon>
        <taxon>Chironomoidea</taxon>
        <taxon>Chironomidae</taxon>
        <taxon>Chironominae</taxon>
        <taxon>Chironomus</taxon>
    </lineage>
</organism>
<evidence type="ECO:0000256" key="1">
    <source>
        <dbReference type="ARBA" id="ARBA00004138"/>
    </source>
</evidence>
<feature type="repeat" description="WD" evidence="6">
    <location>
        <begin position="87"/>
        <end position="121"/>
    </location>
</feature>
<dbReference type="SUPFAM" id="SSF47473">
    <property type="entry name" value="EF-hand"/>
    <property type="match status" value="1"/>
</dbReference>
<keyword evidence="2 6" id="KW-0853">WD repeat</keyword>
<reference evidence="8" key="2">
    <citation type="submission" date="2022-10" db="EMBL/GenBank/DDBJ databases">
        <authorList>
            <consortium name="ENA_rothamsted_submissions"/>
            <consortium name="culmorum"/>
            <person name="King R."/>
        </authorList>
    </citation>
    <scope>NUCLEOTIDE SEQUENCE</scope>
</reference>
<evidence type="ECO:0000256" key="5">
    <source>
        <dbReference type="ARBA" id="ARBA00040994"/>
    </source>
</evidence>
<dbReference type="Gene3D" id="1.10.238.10">
    <property type="entry name" value="EF-hand"/>
    <property type="match status" value="1"/>
</dbReference>
<protein>
    <recommendedName>
        <fullName evidence="5">Cilia- and flagella-associated protein 251</fullName>
    </recommendedName>
</protein>
<dbReference type="PROSITE" id="PS50294">
    <property type="entry name" value="WD_REPEATS_REGION"/>
    <property type="match status" value="1"/>
</dbReference>
<comment type="subcellular location">
    <subcellularLocation>
        <location evidence="1">Cell projection</location>
        <location evidence="1">Cilium</location>
    </subcellularLocation>
</comment>
<dbReference type="InterPro" id="IPR011992">
    <property type="entry name" value="EF-hand-dom_pair"/>
</dbReference>
<evidence type="ECO:0000256" key="3">
    <source>
        <dbReference type="ARBA" id="ARBA00022737"/>
    </source>
</evidence>
<keyword evidence="4" id="KW-0966">Cell projection</keyword>
<dbReference type="InterPro" id="IPR011044">
    <property type="entry name" value="Quino_amine_DH_bsu"/>
</dbReference>
<evidence type="ECO:0000256" key="7">
    <source>
        <dbReference type="SAM" id="MobiDB-lite"/>
    </source>
</evidence>
<dbReference type="OrthoDB" id="4899631at2759"/>
<evidence type="ECO:0000256" key="6">
    <source>
        <dbReference type="PROSITE-ProRule" id="PRU00221"/>
    </source>
</evidence>
<dbReference type="Proteomes" id="UP001153620">
    <property type="component" value="Chromosome 1"/>
</dbReference>
<dbReference type="SUPFAM" id="SSF50978">
    <property type="entry name" value="WD40 repeat-like"/>
    <property type="match status" value="2"/>
</dbReference>
<evidence type="ECO:0000256" key="4">
    <source>
        <dbReference type="ARBA" id="ARBA00023273"/>
    </source>
</evidence>
<dbReference type="SMART" id="SM00320">
    <property type="entry name" value="WD40"/>
    <property type="match status" value="6"/>
</dbReference>
<dbReference type="Gene3D" id="2.130.10.10">
    <property type="entry name" value="YVTN repeat-like/Quinoprotein amine dehydrogenase"/>
    <property type="match status" value="2"/>
</dbReference>
<feature type="region of interest" description="Disordered" evidence="7">
    <location>
        <begin position="1"/>
        <end position="20"/>
    </location>
</feature>
<dbReference type="Pfam" id="PF00400">
    <property type="entry name" value="WD40"/>
    <property type="match status" value="1"/>
</dbReference>